<proteinExistence type="predicted"/>
<dbReference type="EMBL" id="ML210181">
    <property type="protein sequence ID" value="TFK25859.1"/>
    <property type="molecule type" value="Genomic_DNA"/>
</dbReference>
<dbReference type="Proteomes" id="UP000307440">
    <property type="component" value="Unassembled WGS sequence"/>
</dbReference>
<keyword evidence="2" id="KW-1185">Reference proteome</keyword>
<gene>
    <name evidence="1" type="ORF">FA15DRAFT_668029</name>
</gene>
<organism evidence="1 2">
    <name type="scientific">Coprinopsis marcescibilis</name>
    <name type="common">Agaric fungus</name>
    <name type="synonym">Psathyrella marcescibilis</name>
    <dbReference type="NCBI Taxonomy" id="230819"/>
    <lineage>
        <taxon>Eukaryota</taxon>
        <taxon>Fungi</taxon>
        <taxon>Dikarya</taxon>
        <taxon>Basidiomycota</taxon>
        <taxon>Agaricomycotina</taxon>
        <taxon>Agaricomycetes</taxon>
        <taxon>Agaricomycetidae</taxon>
        <taxon>Agaricales</taxon>
        <taxon>Agaricineae</taxon>
        <taxon>Psathyrellaceae</taxon>
        <taxon>Coprinopsis</taxon>
    </lineage>
</organism>
<reference evidence="1 2" key="1">
    <citation type="journal article" date="2019" name="Nat. Ecol. Evol.">
        <title>Megaphylogeny resolves global patterns of mushroom evolution.</title>
        <authorList>
            <person name="Varga T."/>
            <person name="Krizsan K."/>
            <person name="Foldi C."/>
            <person name="Dima B."/>
            <person name="Sanchez-Garcia M."/>
            <person name="Sanchez-Ramirez S."/>
            <person name="Szollosi G.J."/>
            <person name="Szarkandi J.G."/>
            <person name="Papp V."/>
            <person name="Albert L."/>
            <person name="Andreopoulos W."/>
            <person name="Angelini C."/>
            <person name="Antonin V."/>
            <person name="Barry K.W."/>
            <person name="Bougher N.L."/>
            <person name="Buchanan P."/>
            <person name="Buyck B."/>
            <person name="Bense V."/>
            <person name="Catcheside P."/>
            <person name="Chovatia M."/>
            <person name="Cooper J."/>
            <person name="Damon W."/>
            <person name="Desjardin D."/>
            <person name="Finy P."/>
            <person name="Geml J."/>
            <person name="Haridas S."/>
            <person name="Hughes K."/>
            <person name="Justo A."/>
            <person name="Karasinski D."/>
            <person name="Kautmanova I."/>
            <person name="Kiss B."/>
            <person name="Kocsube S."/>
            <person name="Kotiranta H."/>
            <person name="LaButti K.M."/>
            <person name="Lechner B.E."/>
            <person name="Liimatainen K."/>
            <person name="Lipzen A."/>
            <person name="Lukacs Z."/>
            <person name="Mihaltcheva S."/>
            <person name="Morgado L.N."/>
            <person name="Niskanen T."/>
            <person name="Noordeloos M.E."/>
            <person name="Ohm R.A."/>
            <person name="Ortiz-Santana B."/>
            <person name="Ovrebo C."/>
            <person name="Racz N."/>
            <person name="Riley R."/>
            <person name="Savchenko A."/>
            <person name="Shiryaev A."/>
            <person name="Soop K."/>
            <person name="Spirin V."/>
            <person name="Szebenyi C."/>
            <person name="Tomsovsky M."/>
            <person name="Tulloss R.E."/>
            <person name="Uehling J."/>
            <person name="Grigoriev I.V."/>
            <person name="Vagvolgyi C."/>
            <person name="Papp T."/>
            <person name="Martin F.M."/>
            <person name="Miettinen O."/>
            <person name="Hibbett D.S."/>
            <person name="Nagy L.G."/>
        </authorList>
    </citation>
    <scope>NUCLEOTIDE SEQUENCE [LARGE SCALE GENOMIC DNA]</scope>
    <source>
        <strain evidence="1 2">CBS 121175</strain>
    </source>
</reference>
<name>A0A5C3KYZ6_COPMA</name>
<protein>
    <submittedName>
        <fullName evidence="1">Uncharacterized protein</fullName>
    </submittedName>
</protein>
<evidence type="ECO:0000313" key="2">
    <source>
        <dbReference type="Proteomes" id="UP000307440"/>
    </source>
</evidence>
<sequence>MRSWSAAGENLQVPQLITRKHSISWPLMAPMRGSVVYPPRTWHVRREAFRLAEIHRYFLAVPSKSRWNRKARSDVHEGTPQENLISRSPVMFLTVGF</sequence>
<evidence type="ECO:0000313" key="1">
    <source>
        <dbReference type="EMBL" id="TFK25859.1"/>
    </source>
</evidence>
<dbReference type="AlphaFoldDB" id="A0A5C3KYZ6"/>
<accession>A0A5C3KYZ6</accession>